<dbReference type="GO" id="GO:0004930">
    <property type="term" value="F:G protein-coupled receptor activity"/>
    <property type="evidence" value="ECO:0007669"/>
    <property type="project" value="InterPro"/>
</dbReference>
<proteinExistence type="predicted"/>
<keyword evidence="5" id="KW-0675">Receptor</keyword>
<dbReference type="EMBL" id="CAHIKZ030000002">
    <property type="protein sequence ID" value="CAE1138273.1"/>
    <property type="molecule type" value="Genomic_DNA"/>
</dbReference>
<sequence>MDIIRTRCGQCKYTLLSFHISHGLVYDSCDNRTVQTDQAQQDEQKTLHFAVILAATEKNDQSNKCEILNWNNLRNLLAIQWVVNKLNTPNKNNQKFITGYDIDFHVFDDCGQPDIVFKHITDILEPSLTTHFNECPDIPKRTYPHFFAVLTLGNASVTDTILEVAKTVSIPVVNPKVNLDSFKKYRNFISLSALIDFQAQAILKLLQKLKWTYSGIIYSDTEFGQQMKDRLMSNAATHGICFAFNENTSSINRVDSKISSAIKKNRIITIFNNTVKSEKSSKTIFNILNFWNGHFKKVGTFSQDYQLKFSVNEIKMTDEKHSVVTGNNLPKSLCSQLCKECEQPEFRGRIAYIPGDILLLGIFSIHDSGPGFECGEFRKESTDAIASEAFLYTIKNLQKINPNITVGGIVIDDCYNSIQTTMNITMILSGKKKLFDLKTGDIIDTKKIVAVIGPLSSGVTKSVADILTHEKTIMISYAASSYDLDDRISYPYFLRTVPSDVQQVNAIVALLEKLKWRYVGMIYSNNNYGAKAKELFLSSAQKNRICVPSPKSIEESSEKARSSEMENVLDELMKDQVKIVVYFGTNSRVTDLIQALKRKNMENVFVFIGSETWGTTQIADLQAVAGSLTLTLDGSKTADAGRFGQYLEKRTLNSATVHNRFFNMFWYNFHKCNPPNGFRNVYDRVCTGQERFSEEDAKKLSRDQRSIQTMNAVYAVYEGIKEFQRTECMYMKEIPCDRYSTHVDKFVSIVKNIKLNGYDDPFQVFDTNGNGRNTFNIHNIQRKETEYFYEAVGKYNIEYNLALRMTRFRFYDRRLQQIPYVNVTCVSPYKCCDKVEAPSTSTNLSQTSIRTVDMIILILLAFLFIFFIILGICFVIYYRKNRNGKPRLNSSAFQNRQVGVVNRPDPNSISEKRPPIVYIRSEGAQEGLSSLVQPSLLSPPKDFSRENDGFSLPSPVWPLPSTTPRPSASSSSASSS</sequence>
<reference evidence="10" key="1">
    <citation type="submission" date="2021-01" db="EMBL/GenBank/DDBJ databases">
        <authorList>
            <person name="Li R."/>
            <person name="Bekaert M."/>
        </authorList>
    </citation>
    <scope>NUCLEOTIDE SEQUENCE</scope>
    <source>
        <strain evidence="10">Farmed</strain>
    </source>
</reference>
<feature type="domain" description="Receptor ligand binding region" evidence="9">
    <location>
        <begin position="388"/>
        <end position="782"/>
    </location>
</feature>
<evidence type="ECO:0000256" key="1">
    <source>
        <dbReference type="ARBA" id="ARBA00004141"/>
    </source>
</evidence>
<evidence type="ECO:0000256" key="3">
    <source>
        <dbReference type="ARBA" id="ARBA00022989"/>
    </source>
</evidence>
<evidence type="ECO:0000256" key="7">
    <source>
        <dbReference type="SAM" id="MobiDB-lite"/>
    </source>
</evidence>
<keyword evidence="6" id="KW-0325">Glycoprotein</keyword>
<comment type="caution">
    <text evidence="10">The sequence shown here is derived from an EMBL/GenBank/DDBJ whole genome shotgun (WGS) entry which is preliminary data.</text>
</comment>
<evidence type="ECO:0000313" key="10">
    <source>
        <dbReference type="EMBL" id="CAE1138273.1"/>
    </source>
</evidence>
<evidence type="ECO:0000256" key="2">
    <source>
        <dbReference type="ARBA" id="ARBA00022692"/>
    </source>
</evidence>
<dbReference type="InterPro" id="IPR028082">
    <property type="entry name" value="Peripla_BP_I"/>
</dbReference>
<dbReference type="Proteomes" id="UP000597762">
    <property type="component" value="Unassembled WGS sequence"/>
</dbReference>
<dbReference type="FunFam" id="3.40.50.2300:FF:000145">
    <property type="entry name" value="Glutamate receptor, metabotropic"/>
    <property type="match status" value="1"/>
</dbReference>
<feature type="compositionally biased region" description="Low complexity" evidence="7">
    <location>
        <begin position="967"/>
        <end position="976"/>
    </location>
</feature>
<dbReference type="AlphaFoldDB" id="A0A812ALT4"/>
<dbReference type="SUPFAM" id="SSF53822">
    <property type="entry name" value="Periplasmic binding protein-like I"/>
    <property type="match status" value="2"/>
</dbReference>
<protein>
    <recommendedName>
        <fullName evidence="9">Receptor ligand binding region domain-containing protein</fullName>
    </recommendedName>
</protein>
<dbReference type="InterPro" id="IPR001828">
    <property type="entry name" value="ANF_lig-bd_rcpt"/>
</dbReference>
<evidence type="ECO:0000256" key="4">
    <source>
        <dbReference type="ARBA" id="ARBA00023136"/>
    </source>
</evidence>
<dbReference type="InterPro" id="IPR050726">
    <property type="entry name" value="mGluR"/>
</dbReference>
<dbReference type="InterPro" id="IPR000337">
    <property type="entry name" value="GPCR_3"/>
</dbReference>
<organism evidence="10 11">
    <name type="scientific">Acanthosepion pharaonis</name>
    <name type="common">Pharaoh cuttlefish</name>
    <name type="synonym">Sepia pharaonis</name>
    <dbReference type="NCBI Taxonomy" id="158019"/>
    <lineage>
        <taxon>Eukaryota</taxon>
        <taxon>Metazoa</taxon>
        <taxon>Spiralia</taxon>
        <taxon>Lophotrochozoa</taxon>
        <taxon>Mollusca</taxon>
        <taxon>Cephalopoda</taxon>
        <taxon>Coleoidea</taxon>
        <taxon>Decapodiformes</taxon>
        <taxon>Sepiida</taxon>
        <taxon>Sepiina</taxon>
        <taxon>Sepiidae</taxon>
        <taxon>Acanthosepion</taxon>
    </lineage>
</organism>
<evidence type="ECO:0000313" key="11">
    <source>
        <dbReference type="Proteomes" id="UP000597762"/>
    </source>
</evidence>
<keyword evidence="4 8" id="KW-0472">Membrane</keyword>
<dbReference type="Pfam" id="PF01094">
    <property type="entry name" value="ANF_receptor"/>
    <property type="match status" value="2"/>
</dbReference>
<keyword evidence="11" id="KW-1185">Reference proteome</keyword>
<dbReference type="OrthoDB" id="425344at2759"/>
<dbReference type="CDD" id="cd06350">
    <property type="entry name" value="PBP1_GPCR_family_C-like"/>
    <property type="match status" value="1"/>
</dbReference>
<gene>
    <name evidence="10" type="ORF">SPHA_201</name>
</gene>
<dbReference type="PRINTS" id="PR00248">
    <property type="entry name" value="GPCRMGR"/>
</dbReference>
<dbReference type="PANTHER" id="PTHR24060">
    <property type="entry name" value="METABOTROPIC GLUTAMATE RECEPTOR"/>
    <property type="match status" value="1"/>
</dbReference>
<feature type="region of interest" description="Disordered" evidence="7">
    <location>
        <begin position="933"/>
        <end position="976"/>
    </location>
</feature>
<comment type="subcellular location">
    <subcellularLocation>
        <location evidence="1">Membrane</location>
        <topology evidence="1">Multi-pass membrane protein</topology>
    </subcellularLocation>
</comment>
<feature type="transmembrane region" description="Helical" evidence="8">
    <location>
        <begin position="854"/>
        <end position="878"/>
    </location>
</feature>
<evidence type="ECO:0000259" key="9">
    <source>
        <dbReference type="Pfam" id="PF01094"/>
    </source>
</evidence>
<name>A0A812ALT4_ACAPH</name>
<feature type="domain" description="Receptor ligand binding region" evidence="9">
    <location>
        <begin position="92"/>
        <end position="279"/>
    </location>
</feature>
<accession>A0A812ALT4</accession>
<dbReference type="Gene3D" id="3.40.50.2300">
    <property type="match status" value="3"/>
</dbReference>
<keyword evidence="3 8" id="KW-1133">Transmembrane helix</keyword>
<dbReference type="GO" id="GO:0016020">
    <property type="term" value="C:membrane"/>
    <property type="evidence" value="ECO:0007669"/>
    <property type="project" value="UniProtKB-SubCell"/>
</dbReference>
<keyword evidence="2 8" id="KW-0812">Transmembrane</keyword>
<evidence type="ECO:0000256" key="5">
    <source>
        <dbReference type="ARBA" id="ARBA00023170"/>
    </source>
</evidence>
<evidence type="ECO:0000256" key="8">
    <source>
        <dbReference type="SAM" id="Phobius"/>
    </source>
</evidence>
<evidence type="ECO:0000256" key="6">
    <source>
        <dbReference type="ARBA" id="ARBA00023180"/>
    </source>
</evidence>